<reference evidence="9" key="1">
    <citation type="journal article" date="2023" name="bioRxiv">
        <title>Complete genome of the Medicago anthracnose fungus, Colletotrichum destructivum, reveals a mini-chromosome-like region within a core chromosome.</title>
        <authorList>
            <person name="Lapalu N."/>
            <person name="Simon A."/>
            <person name="Lu A."/>
            <person name="Plaumann P.-L."/>
            <person name="Amselem J."/>
            <person name="Pigne S."/>
            <person name="Auger A."/>
            <person name="Koch C."/>
            <person name="Dallery J.-F."/>
            <person name="O'Connell R.J."/>
        </authorList>
    </citation>
    <scope>NUCLEOTIDE SEQUENCE [LARGE SCALE GENOMIC DNA]</scope>
    <source>
        <strain evidence="9">CBS 520.97</strain>
    </source>
</reference>
<evidence type="ECO:0000313" key="8">
    <source>
        <dbReference type="EMBL" id="WQF78560.1"/>
    </source>
</evidence>
<dbReference type="GO" id="GO:0004069">
    <property type="term" value="F:L-aspartate:2-oxoglutarate aminotransferase activity"/>
    <property type="evidence" value="ECO:0007669"/>
    <property type="project" value="TreeGrafter"/>
</dbReference>
<evidence type="ECO:0000313" key="9">
    <source>
        <dbReference type="Proteomes" id="UP001322277"/>
    </source>
</evidence>
<dbReference type="InterPro" id="IPR015422">
    <property type="entry name" value="PyrdxlP-dep_Trfase_small"/>
</dbReference>
<evidence type="ECO:0000256" key="5">
    <source>
        <dbReference type="ARBA" id="ARBA00022679"/>
    </source>
</evidence>
<dbReference type="FunFam" id="3.40.640.10:FF:000066">
    <property type="entry name" value="Aspartate aminotransferase"/>
    <property type="match status" value="1"/>
</dbReference>
<dbReference type="InterPro" id="IPR000796">
    <property type="entry name" value="Asp_trans"/>
</dbReference>
<dbReference type="Proteomes" id="UP001322277">
    <property type="component" value="Chromosome 2"/>
</dbReference>
<evidence type="ECO:0000256" key="2">
    <source>
        <dbReference type="ARBA" id="ARBA00007441"/>
    </source>
</evidence>
<protein>
    <recommendedName>
        <fullName evidence="7">Aminotransferase class I/classII large domain-containing protein</fullName>
    </recommendedName>
</protein>
<dbReference type="CDD" id="cd00609">
    <property type="entry name" value="AAT_like"/>
    <property type="match status" value="1"/>
</dbReference>
<name>A0AAX4I5M5_9PEZI</name>
<dbReference type="Pfam" id="PF00155">
    <property type="entry name" value="Aminotran_1_2"/>
    <property type="match status" value="1"/>
</dbReference>
<organism evidence="8 9">
    <name type="scientific">Colletotrichum destructivum</name>
    <dbReference type="NCBI Taxonomy" id="34406"/>
    <lineage>
        <taxon>Eukaryota</taxon>
        <taxon>Fungi</taxon>
        <taxon>Dikarya</taxon>
        <taxon>Ascomycota</taxon>
        <taxon>Pezizomycotina</taxon>
        <taxon>Sordariomycetes</taxon>
        <taxon>Hypocreomycetidae</taxon>
        <taxon>Glomerellales</taxon>
        <taxon>Glomerellaceae</taxon>
        <taxon>Colletotrichum</taxon>
        <taxon>Colletotrichum destructivum species complex</taxon>
    </lineage>
</organism>
<dbReference type="InterPro" id="IPR015424">
    <property type="entry name" value="PyrdxlP-dep_Trfase"/>
</dbReference>
<dbReference type="InterPro" id="IPR004839">
    <property type="entry name" value="Aminotransferase_I/II_large"/>
</dbReference>
<feature type="domain" description="Aminotransferase class I/classII large" evidence="7">
    <location>
        <begin position="48"/>
        <end position="401"/>
    </location>
</feature>
<dbReference type="Gene3D" id="3.90.1150.10">
    <property type="entry name" value="Aspartate Aminotransferase, domain 1"/>
    <property type="match status" value="1"/>
</dbReference>
<dbReference type="GO" id="GO:0006520">
    <property type="term" value="P:amino acid metabolic process"/>
    <property type="evidence" value="ECO:0007669"/>
    <property type="project" value="InterPro"/>
</dbReference>
<evidence type="ECO:0000256" key="1">
    <source>
        <dbReference type="ARBA" id="ARBA00001933"/>
    </source>
</evidence>
<accession>A0AAX4I5M5</accession>
<keyword evidence="9" id="KW-1185">Reference proteome</keyword>
<dbReference type="NCBIfam" id="NF006719">
    <property type="entry name" value="PRK09257.1"/>
    <property type="match status" value="1"/>
</dbReference>
<keyword evidence="6" id="KW-0663">Pyridoxal phosphate</keyword>
<evidence type="ECO:0000256" key="6">
    <source>
        <dbReference type="ARBA" id="ARBA00022898"/>
    </source>
</evidence>
<dbReference type="GeneID" id="87940077"/>
<dbReference type="KEGG" id="cdet:87940077"/>
<dbReference type="AlphaFoldDB" id="A0AAX4I5M5"/>
<dbReference type="InterPro" id="IPR015421">
    <property type="entry name" value="PyrdxlP-dep_Trfase_major"/>
</dbReference>
<dbReference type="EMBL" id="CP137306">
    <property type="protein sequence ID" value="WQF78560.1"/>
    <property type="molecule type" value="Genomic_DNA"/>
</dbReference>
<dbReference type="GO" id="GO:0030170">
    <property type="term" value="F:pyridoxal phosphate binding"/>
    <property type="evidence" value="ECO:0007669"/>
    <property type="project" value="InterPro"/>
</dbReference>
<comment type="cofactor">
    <cofactor evidence="1">
        <name>pyridoxal 5'-phosphate</name>
        <dbReference type="ChEBI" id="CHEBI:597326"/>
    </cofactor>
</comment>
<dbReference type="SUPFAM" id="SSF53383">
    <property type="entry name" value="PLP-dependent transferases"/>
    <property type="match status" value="1"/>
</dbReference>
<dbReference type="PANTHER" id="PTHR11879:SF55">
    <property type="entry name" value="GLUTAMATE OXALOACETATE TRANSAMINASE 1, ISOFORM B"/>
    <property type="match status" value="1"/>
</dbReference>
<evidence type="ECO:0000256" key="4">
    <source>
        <dbReference type="ARBA" id="ARBA00022576"/>
    </source>
</evidence>
<dbReference type="RefSeq" id="XP_062775784.1">
    <property type="nucleotide sequence ID" value="XM_062919733.1"/>
</dbReference>
<keyword evidence="5" id="KW-0808">Transferase</keyword>
<comment type="similarity">
    <text evidence="2">Belongs to the class-I pyridoxal-phosphate-dependent aminotransferase family.</text>
</comment>
<dbReference type="PRINTS" id="PR00799">
    <property type="entry name" value="TRANSAMINASE"/>
</dbReference>
<comment type="subunit">
    <text evidence="3">Homodimer.</text>
</comment>
<evidence type="ECO:0000256" key="3">
    <source>
        <dbReference type="ARBA" id="ARBA00011738"/>
    </source>
</evidence>
<gene>
    <name evidence="8" type="ORF">CDEST_03574</name>
</gene>
<keyword evidence="4" id="KW-0032">Aminotransferase</keyword>
<proteinExistence type="inferred from homology"/>
<evidence type="ECO:0000259" key="7">
    <source>
        <dbReference type="Pfam" id="PF00155"/>
    </source>
</evidence>
<sequence length="407" mass="44662">MSARSVLRRLLPTRQFSSVTMFGHIQPGPPDPMFTLKKNADNDKSLEKIDLGVGIYRNEAGNYQELEVVRQYGTTTGDVEFLRLAAGVMFGEHNDALKSGKISSVQTISGTGANSLGALLISKTMEPKPKVLIGVPTWGNHVPIFQDVGLETTTYPYLDSSKHAVDFPGFLAVVRSAPRGSVFVLQGCCHNPTGVDLSVQQWQELAIEMESHGHLPFFDTAYQGLGDGLDEDAAGVRTFAESGMEFLVCQSFSKNFALYGERCGVLHVVGSTKDVATNVQDKLRSLIRHTYSSSPAYGSRLVKIVLSDSIMRGNWTAELNTMRERLKTNRQLLHHQLTMVLKTPGDWSHLIKEKGLFSCLALSPSQCKELVSTYHVHLPESGRINIAGLSKENAQRAASAIDKVVRV</sequence>
<dbReference type="Gene3D" id="3.40.640.10">
    <property type="entry name" value="Type I PLP-dependent aspartate aminotransferase-like (Major domain)"/>
    <property type="match status" value="1"/>
</dbReference>
<dbReference type="PANTHER" id="PTHR11879">
    <property type="entry name" value="ASPARTATE AMINOTRANSFERASE"/>
    <property type="match status" value="1"/>
</dbReference>